<dbReference type="PANTHER" id="PTHR35822">
    <property type="entry name" value="SPERMATOGENESIS-ASSOCIATED PROTEIN 45"/>
    <property type="match status" value="1"/>
</dbReference>
<dbReference type="Ensembl" id="ENSSDAT00000000986.1">
    <property type="protein sequence ID" value="ENSSDAP00000000845.1"/>
    <property type="gene ID" value="ENSSDAG00000000873.1"/>
</dbReference>
<keyword evidence="2" id="KW-1185">Reference proteome</keyword>
<dbReference type="AlphaFoldDB" id="A0A8C9NZ46"/>
<evidence type="ECO:0000313" key="2">
    <source>
        <dbReference type="Proteomes" id="UP000694422"/>
    </source>
</evidence>
<dbReference type="InterPro" id="IPR038806">
    <property type="entry name" value="SPATA45"/>
</dbReference>
<proteinExistence type="predicted"/>
<evidence type="ECO:0000313" key="1">
    <source>
        <dbReference type="Ensembl" id="ENSSDAP00000000845.1"/>
    </source>
</evidence>
<name>A0A8C9NZ46_SPEDA</name>
<reference evidence="1" key="1">
    <citation type="submission" date="2025-08" db="UniProtKB">
        <authorList>
            <consortium name="Ensembl"/>
        </authorList>
    </citation>
    <scope>IDENTIFICATION</scope>
</reference>
<accession>A0A8C9NZ46</accession>
<reference evidence="1" key="2">
    <citation type="submission" date="2025-09" db="UniProtKB">
        <authorList>
            <consortium name="Ensembl"/>
        </authorList>
    </citation>
    <scope>IDENTIFICATION</scope>
</reference>
<organism evidence="1 2">
    <name type="scientific">Spermophilus dauricus</name>
    <name type="common">Daurian ground squirrel</name>
    <dbReference type="NCBI Taxonomy" id="99837"/>
    <lineage>
        <taxon>Eukaryota</taxon>
        <taxon>Metazoa</taxon>
        <taxon>Chordata</taxon>
        <taxon>Craniata</taxon>
        <taxon>Vertebrata</taxon>
        <taxon>Euteleostomi</taxon>
        <taxon>Mammalia</taxon>
        <taxon>Eutheria</taxon>
        <taxon>Euarchontoglires</taxon>
        <taxon>Glires</taxon>
        <taxon>Rodentia</taxon>
        <taxon>Sciuromorpha</taxon>
        <taxon>Sciuridae</taxon>
        <taxon>Xerinae</taxon>
        <taxon>Marmotini</taxon>
        <taxon>Spermophilus</taxon>
    </lineage>
</organism>
<sequence length="102" mass="12065">MSSINRLKTINQNRISKQRLLEQINEKRETNCFVERSNQVSFLRVQKRHFSGAHQSCVFTHFNEGIPDSSRSSWVQPSVFVHPEKRHFEPKSKMLRENSYSS</sequence>
<dbReference type="Proteomes" id="UP000694422">
    <property type="component" value="Unplaced"/>
</dbReference>
<dbReference type="PANTHER" id="PTHR35822:SF1">
    <property type="entry name" value="SPERMATOGENESIS-ASSOCIATED PROTEIN 45"/>
    <property type="match status" value="1"/>
</dbReference>
<protein>
    <submittedName>
        <fullName evidence="1">Spermatogenesis associated 45</fullName>
    </submittedName>
</protein>